<evidence type="ECO:0000259" key="12">
    <source>
        <dbReference type="Pfam" id="PF07219"/>
    </source>
</evidence>
<reference evidence="13 14" key="1">
    <citation type="submission" date="2022-10" db="EMBL/GenBank/DDBJ databases">
        <title>Alteromonas sp. chi3 Genome sequencing.</title>
        <authorList>
            <person name="Park S."/>
        </authorList>
    </citation>
    <scope>NUCLEOTIDE SEQUENCE [LARGE SCALE GENOMIC DNA]</scope>
    <source>
        <strain evidence="14">chi3</strain>
    </source>
</reference>
<dbReference type="InterPro" id="IPR019734">
    <property type="entry name" value="TPR_rpt"/>
</dbReference>
<evidence type="ECO:0000313" key="14">
    <source>
        <dbReference type="Proteomes" id="UP001218788"/>
    </source>
</evidence>
<feature type="repeat" description="TPR" evidence="10">
    <location>
        <begin position="326"/>
        <end position="359"/>
    </location>
</feature>
<keyword evidence="10" id="KW-0802">TPR repeat</keyword>
<gene>
    <name evidence="13" type="ORF">OIK42_14535</name>
</gene>
<evidence type="ECO:0000256" key="5">
    <source>
        <dbReference type="ARBA" id="ARBA00022519"/>
    </source>
</evidence>
<comment type="caution">
    <text evidence="13">The sequence shown here is derived from an EMBL/GenBank/DDBJ whole genome shotgun (WGS) entry which is preliminary data.</text>
</comment>
<evidence type="ECO:0000256" key="3">
    <source>
        <dbReference type="ARBA" id="ARBA00004744"/>
    </source>
</evidence>
<dbReference type="RefSeq" id="WP_273641757.1">
    <property type="nucleotide sequence ID" value="NZ_JAQQXP010000002.1"/>
</dbReference>
<dbReference type="Proteomes" id="UP001218788">
    <property type="component" value="Unassembled WGS sequence"/>
</dbReference>
<dbReference type="SUPFAM" id="SSF48452">
    <property type="entry name" value="TPR-like"/>
    <property type="match status" value="1"/>
</dbReference>
<protein>
    <submittedName>
        <fullName evidence="13">Heme biosynthesis HemY N-terminal domain-containing protein</fullName>
    </submittedName>
</protein>
<keyword evidence="8 11" id="KW-0472">Membrane</keyword>
<dbReference type="Gene3D" id="1.25.40.10">
    <property type="entry name" value="Tetratricopeptide repeat domain"/>
    <property type="match status" value="1"/>
</dbReference>
<keyword evidence="9" id="KW-0627">Porphyrin biosynthesis</keyword>
<dbReference type="PROSITE" id="PS50005">
    <property type="entry name" value="TPR"/>
    <property type="match status" value="1"/>
</dbReference>
<name>A0ABT5L524_9ALTE</name>
<comment type="pathway">
    <text evidence="3">Porphyrin-containing compound metabolism; protoheme biosynthesis.</text>
</comment>
<evidence type="ECO:0000313" key="13">
    <source>
        <dbReference type="EMBL" id="MDC8831973.1"/>
    </source>
</evidence>
<dbReference type="InterPro" id="IPR010817">
    <property type="entry name" value="HemY_N"/>
</dbReference>
<evidence type="ECO:0000256" key="1">
    <source>
        <dbReference type="ARBA" id="ARBA00002962"/>
    </source>
</evidence>
<dbReference type="InterPro" id="IPR011990">
    <property type="entry name" value="TPR-like_helical_dom_sf"/>
</dbReference>
<proteinExistence type="predicted"/>
<sequence length="392" mass="43361">MKKLIYLLVLVAVCLIAMIAAPSLVGDKGYVLIQMGNFVIETSVVALGIMLFVAACAWFIISTLVGRTVKFTRRSGSWFGSRSRRKQQRAFYRSIQALAEGDWDGATKAAEQTESGDFDGVNFLVAAQAAVARERQDTAERKLNEAAEFPHSALAARVTLARMALAGNEPDKALKELSNLDEKQRKSVPAIKLRVQALAESGQWAQLEQELGGYKKALGSDYAIWSKQIAQGRLAEVASKQGAIQLKLFWDELPRKQRNDVGYQAAYAEQLLAQGMHQEAQTVLLNWQKRGPVAELLPLFKSLRLPNPAPTVQALEKWIKADEQNAELYSVLGYVAYHAGDLTLADKALQKAMKLHPTQEGWLLLAELNEKANKHESAMAYYKQGLTDDTQA</sequence>
<dbReference type="Pfam" id="PF07219">
    <property type="entry name" value="HemY_N"/>
    <property type="match status" value="1"/>
</dbReference>
<evidence type="ECO:0000256" key="8">
    <source>
        <dbReference type="ARBA" id="ARBA00023136"/>
    </source>
</evidence>
<dbReference type="InterPro" id="IPR005254">
    <property type="entry name" value="Heme_biosyn_assoc_TPR_pro"/>
</dbReference>
<keyword evidence="5" id="KW-0997">Cell inner membrane</keyword>
<dbReference type="EMBL" id="JAQQXP010000002">
    <property type="protein sequence ID" value="MDC8831973.1"/>
    <property type="molecule type" value="Genomic_DNA"/>
</dbReference>
<evidence type="ECO:0000256" key="10">
    <source>
        <dbReference type="PROSITE-ProRule" id="PRU00339"/>
    </source>
</evidence>
<comment type="subcellular location">
    <subcellularLocation>
        <location evidence="2">Cell inner membrane</location>
        <topology evidence="2">Multi-pass membrane protein</topology>
    </subcellularLocation>
</comment>
<organism evidence="13 14">
    <name type="scientific">Alteromonas gilva</name>
    <dbReference type="NCBI Taxonomy" id="2987522"/>
    <lineage>
        <taxon>Bacteria</taxon>
        <taxon>Pseudomonadati</taxon>
        <taxon>Pseudomonadota</taxon>
        <taxon>Gammaproteobacteria</taxon>
        <taxon>Alteromonadales</taxon>
        <taxon>Alteromonadaceae</taxon>
        <taxon>Alteromonas/Salinimonas group</taxon>
        <taxon>Alteromonas</taxon>
    </lineage>
</organism>
<keyword evidence="7 11" id="KW-1133">Transmembrane helix</keyword>
<comment type="function">
    <text evidence="1">Involved in a late step of protoheme IX synthesis.</text>
</comment>
<evidence type="ECO:0000256" key="6">
    <source>
        <dbReference type="ARBA" id="ARBA00022692"/>
    </source>
</evidence>
<keyword evidence="4" id="KW-1003">Cell membrane</keyword>
<evidence type="ECO:0000256" key="11">
    <source>
        <dbReference type="SAM" id="Phobius"/>
    </source>
</evidence>
<keyword evidence="6 11" id="KW-0812">Transmembrane</keyword>
<evidence type="ECO:0000256" key="4">
    <source>
        <dbReference type="ARBA" id="ARBA00022475"/>
    </source>
</evidence>
<accession>A0ABT5L524</accession>
<evidence type="ECO:0000256" key="7">
    <source>
        <dbReference type="ARBA" id="ARBA00022989"/>
    </source>
</evidence>
<feature type="domain" description="HemY N-terminal" evidence="12">
    <location>
        <begin position="29"/>
        <end position="133"/>
    </location>
</feature>
<evidence type="ECO:0000256" key="9">
    <source>
        <dbReference type="ARBA" id="ARBA00023244"/>
    </source>
</evidence>
<dbReference type="NCBIfam" id="TIGR00540">
    <property type="entry name" value="TPR_hemY_coli"/>
    <property type="match status" value="1"/>
</dbReference>
<keyword evidence="14" id="KW-1185">Reference proteome</keyword>
<feature type="transmembrane region" description="Helical" evidence="11">
    <location>
        <begin position="44"/>
        <end position="65"/>
    </location>
</feature>
<evidence type="ECO:0000256" key="2">
    <source>
        <dbReference type="ARBA" id="ARBA00004429"/>
    </source>
</evidence>